<name>A0A7K0EQF3_9BACT</name>
<evidence type="ECO:0000256" key="5">
    <source>
        <dbReference type="ARBA" id="ARBA00022670"/>
    </source>
</evidence>
<evidence type="ECO:0000256" key="7">
    <source>
        <dbReference type="ARBA" id="ARBA00022801"/>
    </source>
</evidence>
<dbReference type="SUPFAM" id="SSF55920">
    <property type="entry name" value="Creatinase/aminopeptidase"/>
    <property type="match status" value="1"/>
</dbReference>
<dbReference type="SMART" id="SM01011">
    <property type="entry name" value="AMP_N"/>
    <property type="match status" value="1"/>
</dbReference>
<keyword evidence="7" id="KW-0378">Hydrolase</keyword>
<evidence type="ECO:0000256" key="2">
    <source>
        <dbReference type="ARBA" id="ARBA00001936"/>
    </source>
</evidence>
<evidence type="ECO:0000256" key="6">
    <source>
        <dbReference type="ARBA" id="ARBA00022723"/>
    </source>
</evidence>
<dbReference type="PANTHER" id="PTHR43226">
    <property type="entry name" value="XAA-PRO AMINOPEPTIDASE 3"/>
    <property type="match status" value="1"/>
</dbReference>
<comment type="cofactor">
    <cofactor evidence="2">
        <name>Mn(2+)</name>
        <dbReference type="ChEBI" id="CHEBI:29035"/>
    </cofactor>
</comment>
<dbReference type="SUPFAM" id="SSF53092">
    <property type="entry name" value="Creatinase/prolidase N-terminal domain"/>
    <property type="match status" value="1"/>
</dbReference>
<dbReference type="AlphaFoldDB" id="A0A7K0EQF3"/>
<organism evidence="12 13">
    <name type="scientific">Larkinella terrae</name>
    <dbReference type="NCBI Taxonomy" id="2025311"/>
    <lineage>
        <taxon>Bacteria</taxon>
        <taxon>Pseudomonadati</taxon>
        <taxon>Bacteroidota</taxon>
        <taxon>Cytophagia</taxon>
        <taxon>Cytophagales</taxon>
        <taxon>Spirosomataceae</taxon>
        <taxon>Larkinella</taxon>
    </lineage>
</organism>
<protein>
    <recommendedName>
        <fullName evidence="4">Xaa-Pro aminopeptidase</fullName>
        <ecNumber evidence="4">3.4.11.9</ecNumber>
    </recommendedName>
</protein>
<evidence type="ECO:0000256" key="8">
    <source>
        <dbReference type="ARBA" id="ARBA00023049"/>
    </source>
</evidence>
<gene>
    <name evidence="12" type="ORF">GJJ30_21975</name>
</gene>
<evidence type="ECO:0000256" key="4">
    <source>
        <dbReference type="ARBA" id="ARBA00012574"/>
    </source>
</evidence>
<dbReference type="GO" id="GO:0006508">
    <property type="term" value="P:proteolysis"/>
    <property type="evidence" value="ECO:0007669"/>
    <property type="project" value="UniProtKB-KW"/>
</dbReference>
<feature type="domain" description="Aminopeptidase P N-terminal" evidence="11">
    <location>
        <begin position="6"/>
        <end position="144"/>
    </location>
</feature>
<dbReference type="InterPro" id="IPR052433">
    <property type="entry name" value="X-Pro_dipept-like"/>
</dbReference>
<keyword evidence="9" id="KW-0464">Manganese</keyword>
<proteinExistence type="inferred from homology"/>
<dbReference type="GO" id="GO:0030145">
    <property type="term" value="F:manganese ion binding"/>
    <property type="evidence" value="ECO:0007669"/>
    <property type="project" value="InterPro"/>
</dbReference>
<evidence type="ECO:0000313" key="12">
    <source>
        <dbReference type="EMBL" id="MRS63982.1"/>
    </source>
</evidence>
<keyword evidence="5" id="KW-0645">Protease</keyword>
<dbReference type="Gene3D" id="3.40.350.10">
    <property type="entry name" value="Creatinase/prolidase N-terminal domain"/>
    <property type="match status" value="1"/>
</dbReference>
<dbReference type="OrthoDB" id="9806388at2"/>
<dbReference type="EC" id="3.4.11.9" evidence="4"/>
<dbReference type="RefSeq" id="WP_154177337.1">
    <property type="nucleotide sequence ID" value="NZ_WJXZ01000013.1"/>
</dbReference>
<dbReference type="InterPro" id="IPR029149">
    <property type="entry name" value="Creatin/AminoP/Spt16_N"/>
</dbReference>
<dbReference type="PROSITE" id="PS00491">
    <property type="entry name" value="PROLINE_PEPTIDASE"/>
    <property type="match status" value="1"/>
</dbReference>
<dbReference type="Gene3D" id="3.90.230.10">
    <property type="entry name" value="Creatinase/methionine aminopeptidase superfamily"/>
    <property type="match status" value="1"/>
</dbReference>
<dbReference type="CDD" id="cd01087">
    <property type="entry name" value="Prolidase"/>
    <property type="match status" value="1"/>
</dbReference>
<evidence type="ECO:0000259" key="11">
    <source>
        <dbReference type="SMART" id="SM01011"/>
    </source>
</evidence>
<dbReference type="Pfam" id="PF05195">
    <property type="entry name" value="AMP_N"/>
    <property type="match status" value="1"/>
</dbReference>
<dbReference type="InterPro" id="IPR007865">
    <property type="entry name" value="Aminopep_P_N"/>
</dbReference>
<evidence type="ECO:0000313" key="13">
    <source>
        <dbReference type="Proteomes" id="UP000441754"/>
    </source>
</evidence>
<dbReference type="InterPro" id="IPR001131">
    <property type="entry name" value="Peptidase_M24B_aminopep-P_CS"/>
</dbReference>
<comment type="caution">
    <text evidence="12">The sequence shown here is derived from an EMBL/GenBank/DDBJ whole genome shotgun (WGS) entry which is preliminary data.</text>
</comment>
<keyword evidence="8" id="KW-0482">Metalloprotease</keyword>
<dbReference type="InterPro" id="IPR000994">
    <property type="entry name" value="Pept_M24"/>
</dbReference>
<dbReference type="Pfam" id="PF00557">
    <property type="entry name" value="Peptidase_M24"/>
    <property type="match status" value="1"/>
</dbReference>
<accession>A0A7K0EQF3</accession>
<keyword evidence="13" id="KW-1185">Reference proteome</keyword>
<dbReference type="EMBL" id="WJXZ01000013">
    <property type="protein sequence ID" value="MRS63982.1"/>
    <property type="molecule type" value="Genomic_DNA"/>
</dbReference>
<evidence type="ECO:0000256" key="3">
    <source>
        <dbReference type="ARBA" id="ARBA00008766"/>
    </source>
</evidence>
<comment type="similarity">
    <text evidence="3 10">Belongs to the peptidase M24B family.</text>
</comment>
<reference evidence="12 13" key="1">
    <citation type="journal article" date="2018" name="Antonie Van Leeuwenhoek">
        <title>Larkinella terrae sp. nov., isolated from soil on Jeju Island, South Korea.</title>
        <authorList>
            <person name="Ten L.N."/>
            <person name="Jeon J."/>
            <person name="Park S.J."/>
            <person name="Park S."/>
            <person name="Lee S.Y."/>
            <person name="Kim M.K."/>
            <person name="Jung H.Y."/>
        </authorList>
    </citation>
    <scope>NUCLEOTIDE SEQUENCE [LARGE SCALE GENOMIC DNA]</scope>
    <source>
        <strain evidence="12 13">KCTC 52001</strain>
    </source>
</reference>
<dbReference type="InterPro" id="IPR036005">
    <property type="entry name" value="Creatinase/aminopeptidase-like"/>
</dbReference>
<evidence type="ECO:0000256" key="10">
    <source>
        <dbReference type="RuleBase" id="RU000590"/>
    </source>
</evidence>
<evidence type="ECO:0000256" key="1">
    <source>
        <dbReference type="ARBA" id="ARBA00001424"/>
    </source>
</evidence>
<dbReference type="PANTHER" id="PTHR43226:SF4">
    <property type="entry name" value="XAA-PRO AMINOPEPTIDASE 3"/>
    <property type="match status" value="1"/>
</dbReference>
<comment type="catalytic activity">
    <reaction evidence="1">
        <text>Release of any N-terminal amino acid, including proline, that is linked to proline, even from a dipeptide or tripeptide.</text>
        <dbReference type="EC" id="3.4.11.9"/>
    </reaction>
</comment>
<evidence type="ECO:0000256" key="9">
    <source>
        <dbReference type="ARBA" id="ARBA00023211"/>
    </source>
</evidence>
<keyword evidence="6 10" id="KW-0479">Metal-binding</keyword>
<dbReference type="Proteomes" id="UP000441754">
    <property type="component" value="Unassembled WGS sequence"/>
</dbReference>
<dbReference type="GO" id="GO:0070006">
    <property type="term" value="F:metalloaminopeptidase activity"/>
    <property type="evidence" value="ECO:0007669"/>
    <property type="project" value="InterPro"/>
</dbReference>
<sequence length="432" mass="50380">MKYTAISNELFSRNRRRLTELLKPKSVVVLNANDIMPTNADGTMSFRQNNDLFYLSGVDQEETILVLFPDHPDEKFREVLFLRETSELIEIWEGHKLTKEEAEQTSGISRKSVFWTHEFEKIFIQMVFEAERIYLNTNEHTRNSSEVETRESRGVRQFREKYPLHQYERLAPLMHYLRAIKQPEEVTLLSEAVRITEDGFRRLLKFIKPGVWEYEIEAELLHEFVRQRSRGFAYQPIIASGANACVLHYIENNRQCRDGDVILLDVAAEYGNYNADLTRSLPVNGRFTERQKAVYQAVLHVMKEAKKLLVPGNVWDDYHKEVGSIMESQLIGLGLLDRHDVEKQDPDAPLYRKYFMHGTSHFLGLDVHDVGNKYRKFEAGMVFTCEPGIYIREEGLGIRLENNILITETGNIDLMDSIPVEVEEIEDLMNRK</sequence>